<evidence type="ECO:0000313" key="4">
    <source>
        <dbReference type="Proteomes" id="UP000526408"/>
    </source>
</evidence>
<keyword evidence="2" id="KW-0732">Signal</keyword>
<evidence type="ECO:0000313" key="3">
    <source>
        <dbReference type="EMBL" id="NKX43751.1"/>
    </source>
</evidence>
<evidence type="ECO:0000256" key="1">
    <source>
        <dbReference type="SAM" id="Phobius"/>
    </source>
</evidence>
<organism evidence="3 4">
    <name type="scientific">Roseicyclus persicicus</name>
    <dbReference type="NCBI Taxonomy" id="2650661"/>
    <lineage>
        <taxon>Bacteria</taxon>
        <taxon>Pseudomonadati</taxon>
        <taxon>Pseudomonadota</taxon>
        <taxon>Alphaproteobacteria</taxon>
        <taxon>Rhodobacterales</taxon>
        <taxon>Roseobacteraceae</taxon>
        <taxon>Roseicyclus</taxon>
    </lineage>
</organism>
<name>A0A7X6GYT2_9RHOB</name>
<feature type="signal peptide" evidence="2">
    <location>
        <begin position="1"/>
        <end position="19"/>
    </location>
</feature>
<dbReference type="AlphaFoldDB" id="A0A7X6GYT2"/>
<reference evidence="3 4" key="1">
    <citation type="submission" date="2020-04" db="EMBL/GenBank/DDBJ databases">
        <authorList>
            <person name="Yoon J."/>
        </authorList>
    </citation>
    <scope>NUCLEOTIDE SEQUENCE [LARGE SCALE GENOMIC DNA]</scope>
    <source>
        <strain evidence="3 4">KMU-115</strain>
    </source>
</reference>
<comment type="caution">
    <text evidence="3">The sequence shown here is derived from an EMBL/GenBank/DDBJ whole genome shotgun (WGS) entry which is preliminary data.</text>
</comment>
<keyword evidence="4" id="KW-1185">Reference proteome</keyword>
<keyword evidence="1" id="KW-0472">Membrane</keyword>
<dbReference type="RefSeq" id="WP_168622099.1">
    <property type="nucleotide sequence ID" value="NZ_JAAZQQ010000001.1"/>
</dbReference>
<evidence type="ECO:0008006" key="5">
    <source>
        <dbReference type="Google" id="ProtNLM"/>
    </source>
</evidence>
<feature type="transmembrane region" description="Helical" evidence="1">
    <location>
        <begin position="35"/>
        <end position="51"/>
    </location>
</feature>
<evidence type="ECO:0000256" key="2">
    <source>
        <dbReference type="SAM" id="SignalP"/>
    </source>
</evidence>
<keyword evidence="1" id="KW-1133">Transmembrane helix</keyword>
<gene>
    <name evidence="3" type="ORF">HCU73_04040</name>
</gene>
<protein>
    <recommendedName>
        <fullName evidence="5">Peptidase M23</fullName>
    </recommendedName>
</protein>
<dbReference type="EMBL" id="JAAZQQ010000001">
    <property type="protein sequence ID" value="NKX43751.1"/>
    <property type="molecule type" value="Genomic_DNA"/>
</dbReference>
<accession>A0A7X6GYT2</accession>
<sequence length="56" mass="5633">MKTVIAALALTLPAGAALAHEAGAVAHIHPHGGEAVLAALAVMAGVAVLWWRSRRG</sequence>
<keyword evidence="1" id="KW-0812">Transmembrane</keyword>
<feature type="chain" id="PRO_5031391554" description="Peptidase M23" evidence="2">
    <location>
        <begin position="20"/>
        <end position="56"/>
    </location>
</feature>
<dbReference type="Proteomes" id="UP000526408">
    <property type="component" value="Unassembled WGS sequence"/>
</dbReference>
<proteinExistence type="predicted"/>